<keyword evidence="2 6" id="KW-0812">Transmembrane</keyword>
<gene>
    <name evidence="8" type="ORF">cand_022080</name>
</gene>
<evidence type="ECO:0000256" key="3">
    <source>
        <dbReference type="ARBA" id="ARBA00022989"/>
    </source>
</evidence>
<dbReference type="OrthoDB" id="5547497at2759"/>
<feature type="region of interest" description="Disordered" evidence="5">
    <location>
        <begin position="463"/>
        <end position="497"/>
    </location>
</feature>
<evidence type="ECO:0000256" key="6">
    <source>
        <dbReference type="SAM" id="Phobius"/>
    </source>
</evidence>
<evidence type="ECO:0000256" key="5">
    <source>
        <dbReference type="SAM" id="MobiDB-lite"/>
    </source>
</evidence>
<protein>
    <recommendedName>
        <fullName evidence="7">Sugar phosphate transporter domain-containing protein</fullName>
    </recommendedName>
</protein>
<evidence type="ECO:0000256" key="4">
    <source>
        <dbReference type="ARBA" id="ARBA00023136"/>
    </source>
</evidence>
<evidence type="ECO:0000313" key="8">
    <source>
        <dbReference type="EMBL" id="OII77081.1"/>
    </source>
</evidence>
<sequence>MNTEDSNLANIVSIAKKKYNFQDGNNLEYSSLAVNNTNDIEKGQQNCHEVLNKNQIYSVLYNELFNSKKWLIFNNTPNISIKLFFSITFYFIVSLSIVFLNYQIFSGMARYPIFVSWFQQLVGLLTMYLLGQLAKISPFLNNYIDHFELEFGIIKKVWFLSLAFVGMIAFSNTCLKYVLISTYQVARSTTILFNIILAYIVLGQRTPFKSIIACLVVVIGFIIGALDPTTLSLFGVIMGMGSSAVQAIYNVLIKKHLNTVNNNQLTLLTYQLYLSSILFIPLVLITKEYKCAVLLFPVNGFTSKTIQIWFSLILSGLLSILINFATFILIKVTNPVTFNIVAMCKACVQTIGGILFFNEPITTQSFLGILLTILGSYWYSISKDYFEKSSINKPLSSSKNLGNTNHDITNNTCKIVEFVEINQININNTIDEVSGSEDEDKYIEILKVDDNKILAEKSLKYHSNNSTDTKSTEDSSQNLESDSSSTISVDDSSGFDE</sequence>
<dbReference type="GeneID" id="92366392"/>
<dbReference type="Pfam" id="PF03151">
    <property type="entry name" value="TPT"/>
    <property type="match status" value="1"/>
</dbReference>
<keyword evidence="4 6" id="KW-0472">Membrane</keyword>
<keyword evidence="3 6" id="KW-1133">Transmembrane helix</keyword>
<dbReference type="AlphaFoldDB" id="A0A1J4MS56"/>
<dbReference type="InterPro" id="IPR004853">
    <property type="entry name" value="Sugar_P_trans_dom"/>
</dbReference>
<dbReference type="PANTHER" id="PTHR11132">
    <property type="entry name" value="SOLUTE CARRIER FAMILY 35"/>
    <property type="match status" value="1"/>
</dbReference>
<dbReference type="InterPro" id="IPR050186">
    <property type="entry name" value="TPT_transporter"/>
</dbReference>
<dbReference type="VEuPathDB" id="CryptoDB:cand_022080"/>
<evidence type="ECO:0000256" key="2">
    <source>
        <dbReference type="ARBA" id="ARBA00022692"/>
    </source>
</evidence>
<dbReference type="GO" id="GO:0016020">
    <property type="term" value="C:membrane"/>
    <property type="evidence" value="ECO:0007669"/>
    <property type="project" value="UniProtKB-SubCell"/>
</dbReference>
<feature type="transmembrane region" description="Helical" evidence="6">
    <location>
        <begin position="185"/>
        <end position="203"/>
    </location>
</feature>
<accession>A0A1J4MS56</accession>
<name>A0A1J4MS56_9CRYT</name>
<reference evidence="8 9" key="1">
    <citation type="submission" date="2016-10" db="EMBL/GenBank/DDBJ databases">
        <title>Reductive evolution of mitochondrial metabolism and differential evolution of invasion-related proteins in Cryptosporidium.</title>
        <authorList>
            <person name="Liu S."/>
            <person name="Roellig D.M."/>
            <person name="Guo Y."/>
            <person name="Li N."/>
            <person name="Frace M.A."/>
            <person name="Tang K."/>
            <person name="Zhang L."/>
            <person name="Feng Y."/>
            <person name="Xiao L."/>
        </authorList>
    </citation>
    <scope>NUCLEOTIDE SEQUENCE [LARGE SCALE GENOMIC DNA]</scope>
    <source>
        <strain evidence="8">30847</strain>
    </source>
</reference>
<dbReference type="Proteomes" id="UP000186804">
    <property type="component" value="Unassembled WGS sequence"/>
</dbReference>
<feature type="transmembrane region" description="Helical" evidence="6">
    <location>
        <begin position="83"/>
        <end position="105"/>
    </location>
</feature>
<evidence type="ECO:0000256" key="1">
    <source>
        <dbReference type="ARBA" id="ARBA00004141"/>
    </source>
</evidence>
<organism evidence="8 9">
    <name type="scientific">Cryptosporidium andersoni</name>
    <dbReference type="NCBI Taxonomy" id="117008"/>
    <lineage>
        <taxon>Eukaryota</taxon>
        <taxon>Sar</taxon>
        <taxon>Alveolata</taxon>
        <taxon>Apicomplexa</taxon>
        <taxon>Conoidasida</taxon>
        <taxon>Coccidia</taxon>
        <taxon>Eucoccidiorida</taxon>
        <taxon>Eimeriorina</taxon>
        <taxon>Cryptosporidiidae</taxon>
        <taxon>Cryptosporidium</taxon>
    </lineage>
</organism>
<dbReference type="EMBL" id="LRBS01000046">
    <property type="protein sequence ID" value="OII77081.1"/>
    <property type="molecule type" value="Genomic_DNA"/>
</dbReference>
<feature type="transmembrane region" description="Helical" evidence="6">
    <location>
        <begin position="265"/>
        <end position="286"/>
    </location>
</feature>
<feature type="transmembrane region" description="Helical" evidence="6">
    <location>
        <begin position="157"/>
        <end position="179"/>
    </location>
</feature>
<evidence type="ECO:0000259" key="7">
    <source>
        <dbReference type="Pfam" id="PF03151"/>
    </source>
</evidence>
<feature type="transmembrane region" description="Helical" evidence="6">
    <location>
        <begin position="117"/>
        <end position="136"/>
    </location>
</feature>
<dbReference type="SUPFAM" id="SSF103481">
    <property type="entry name" value="Multidrug resistance efflux transporter EmrE"/>
    <property type="match status" value="2"/>
</dbReference>
<feature type="compositionally biased region" description="Low complexity" evidence="5">
    <location>
        <begin position="474"/>
        <end position="497"/>
    </location>
</feature>
<evidence type="ECO:0000313" key="9">
    <source>
        <dbReference type="Proteomes" id="UP000186804"/>
    </source>
</evidence>
<feature type="transmembrane region" description="Helical" evidence="6">
    <location>
        <begin position="363"/>
        <end position="381"/>
    </location>
</feature>
<feature type="transmembrane region" description="Helical" evidence="6">
    <location>
        <begin position="210"/>
        <end position="226"/>
    </location>
</feature>
<dbReference type="RefSeq" id="XP_067068927.1">
    <property type="nucleotide sequence ID" value="XM_067212438.1"/>
</dbReference>
<feature type="domain" description="Sugar phosphate transporter" evidence="7">
    <location>
        <begin position="83"/>
        <end position="380"/>
    </location>
</feature>
<dbReference type="InterPro" id="IPR037185">
    <property type="entry name" value="EmrE-like"/>
</dbReference>
<keyword evidence="9" id="KW-1185">Reference proteome</keyword>
<feature type="transmembrane region" description="Helical" evidence="6">
    <location>
        <begin position="232"/>
        <end position="253"/>
    </location>
</feature>
<proteinExistence type="predicted"/>
<comment type="caution">
    <text evidence="8">The sequence shown here is derived from an EMBL/GenBank/DDBJ whole genome shotgun (WGS) entry which is preliminary data.</text>
</comment>
<comment type="subcellular location">
    <subcellularLocation>
        <location evidence="1">Membrane</location>
        <topology evidence="1">Multi-pass membrane protein</topology>
    </subcellularLocation>
</comment>
<feature type="transmembrane region" description="Helical" evidence="6">
    <location>
        <begin position="306"/>
        <end position="329"/>
    </location>
</feature>
<feature type="transmembrane region" description="Helical" evidence="6">
    <location>
        <begin position="336"/>
        <end position="357"/>
    </location>
</feature>